<dbReference type="AlphaFoldDB" id="A0AAW1RFU2"/>
<organism evidence="9 10">
    <name type="scientific">Elliptochloris bilobata</name>
    <dbReference type="NCBI Taxonomy" id="381761"/>
    <lineage>
        <taxon>Eukaryota</taxon>
        <taxon>Viridiplantae</taxon>
        <taxon>Chlorophyta</taxon>
        <taxon>core chlorophytes</taxon>
        <taxon>Trebouxiophyceae</taxon>
        <taxon>Trebouxiophyceae incertae sedis</taxon>
        <taxon>Elliptochloris clade</taxon>
        <taxon>Elliptochloris</taxon>
    </lineage>
</organism>
<sequence>MGFSKEQIGLLTALRPWLSAISGNVFAVAADHLAAHKPILLATYAATALLRFSLSLPQSFGLTLVLVVLMEVCNSPINIIVDAAVMGAGGEREYGRARLWGAVGWGCLAPAAGAVVAHFGIRAAFTCNIALAALGLVPTVLLPIGALRKQRPSDAASGGPEALEKPQLHRSSINVHADSAAPGSVSANRQAVTPSAGVAAADLESGEAGLKPQGEAGRSGLPAGTPAGTAHDHLEETVWEVAAHVPLISAPELLVYDLHTPTFLFLFLDELGGSELLMGLTITITCIAEVPVFFFTGWLLEAVGVKVVLHGVLAVYILRLGYYSILEHLVTPWAVLPIELLHGVTFGLAWAAGTINCSRISPPGLETTTQAIFQGLFSGVGLGLGGLIGGVIYNNFGAPTVFASAALVLAVGWCLCITVQALTTCLGSYRSGK</sequence>
<evidence type="ECO:0000259" key="8">
    <source>
        <dbReference type="Pfam" id="PF12832"/>
    </source>
</evidence>
<evidence type="ECO:0000256" key="3">
    <source>
        <dbReference type="ARBA" id="ARBA00022692"/>
    </source>
</evidence>
<dbReference type="Gene3D" id="1.20.1250.20">
    <property type="entry name" value="MFS general substrate transporter like domains"/>
    <property type="match status" value="2"/>
</dbReference>
<dbReference type="EMBL" id="JALJOU010000041">
    <property type="protein sequence ID" value="KAK9832540.1"/>
    <property type="molecule type" value="Genomic_DNA"/>
</dbReference>
<dbReference type="PANTHER" id="PTHR16172">
    <property type="entry name" value="MAJOR FACILITATOR SUPERFAMILY DOMAIN-CONTAINING PROTEIN 6-LIKE"/>
    <property type="match status" value="1"/>
</dbReference>
<protein>
    <recommendedName>
        <fullName evidence="8">Major facilitator superfamily associated domain-containing protein</fullName>
    </recommendedName>
</protein>
<evidence type="ECO:0000256" key="4">
    <source>
        <dbReference type="ARBA" id="ARBA00022989"/>
    </source>
</evidence>
<keyword evidence="5 7" id="KW-0472">Membrane</keyword>
<comment type="similarity">
    <text evidence="2">Belongs to the major facilitator superfamily. MFSD6 family.</text>
</comment>
<evidence type="ECO:0000256" key="5">
    <source>
        <dbReference type="ARBA" id="ARBA00023136"/>
    </source>
</evidence>
<dbReference type="Proteomes" id="UP001445335">
    <property type="component" value="Unassembled WGS sequence"/>
</dbReference>
<keyword evidence="4 7" id="KW-1133">Transmembrane helix</keyword>
<feature type="transmembrane region" description="Helical" evidence="7">
    <location>
        <begin position="405"/>
        <end position="429"/>
    </location>
</feature>
<evidence type="ECO:0000313" key="9">
    <source>
        <dbReference type="EMBL" id="KAK9832540.1"/>
    </source>
</evidence>
<reference evidence="9 10" key="1">
    <citation type="journal article" date="2024" name="Nat. Commun.">
        <title>Phylogenomics reveals the evolutionary origins of lichenization in chlorophyte algae.</title>
        <authorList>
            <person name="Puginier C."/>
            <person name="Libourel C."/>
            <person name="Otte J."/>
            <person name="Skaloud P."/>
            <person name="Haon M."/>
            <person name="Grisel S."/>
            <person name="Petersen M."/>
            <person name="Berrin J.G."/>
            <person name="Delaux P.M."/>
            <person name="Dal Grande F."/>
            <person name="Keller J."/>
        </authorList>
    </citation>
    <scope>NUCLEOTIDE SEQUENCE [LARGE SCALE GENOMIC DNA]</scope>
    <source>
        <strain evidence="9 10">SAG 245.80</strain>
    </source>
</reference>
<keyword evidence="10" id="KW-1185">Reference proteome</keyword>
<evidence type="ECO:0000313" key="10">
    <source>
        <dbReference type="Proteomes" id="UP001445335"/>
    </source>
</evidence>
<feature type="transmembrane region" description="Helical" evidence="7">
    <location>
        <begin position="276"/>
        <end position="295"/>
    </location>
</feature>
<dbReference type="PANTHER" id="PTHR16172:SF41">
    <property type="entry name" value="MAJOR FACILITATOR SUPERFAMILY DOMAIN-CONTAINING PROTEIN 6-LIKE"/>
    <property type="match status" value="1"/>
</dbReference>
<dbReference type="InterPro" id="IPR051717">
    <property type="entry name" value="MFS_MFSD6"/>
</dbReference>
<evidence type="ECO:0000256" key="1">
    <source>
        <dbReference type="ARBA" id="ARBA00004141"/>
    </source>
</evidence>
<comment type="subcellular location">
    <subcellularLocation>
        <location evidence="1">Membrane</location>
        <topology evidence="1">Multi-pass membrane protein</topology>
    </subcellularLocation>
</comment>
<evidence type="ECO:0000256" key="2">
    <source>
        <dbReference type="ARBA" id="ARBA00005241"/>
    </source>
</evidence>
<name>A0AAW1RFU2_9CHLO</name>
<dbReference type="GO" id="GO:0016020">
    <property type="term" value="C:membrane"/>
    <property type="evidence" value="ECO:0007669"/>
    <property type="project" value="UniProtKB-SubCell"/>
</dbReference>
<proteinExistence type="inferred from homology"/>
<evidence type="ECO:0000256" key="6">
    <source>
        <dbReference type="SAM" id="MobiDB-lite"/>
    </source>
</evidence>
<feature type="transmembrane region" description="Helical" evidence="7">
    <location>
        <begin position="333"/>
        <end position="352"/>
    </location>
</feature>
<feature type="transmembrane region" description="Helical" evidence="7">
    <location>
        <begin position="97"/>
        <end position="117"/>
    </location>
</feature>
<dbReference type="Pfam" id="PF12832">
    <property type="entry name" value="MFS_1_like"/>
    <property type="match status" value="1"/>
</dbReference>
<feature type="region of interest" description="Disordered" evidence="6">
    <location>
        <begin position="209"/>
        <end position="229"/>
    </location>
</feature>
<gene>
    <name evidence="9" type="ORF">WJX81_007525</name>
</gene>
<feature type="transmembrane region" description="Helical" evidence="7">
    <location>
        <begin position="372"/>
        <end position="393"/>
    </location>
</feature>
<dbReference type="SUPFAM" id="SSF103473">
    <property type="entry name" value="MFS general substrate transporter"/>
    <property type="match status" value="1"/>
</dbReference>
<keyword evidence="3 7" id="KW-0812">Transmembrane</keyword>
<comment type="caution">
    <text evidence="9">The sequence shown here is derived from an EMBL/GenBank/DDBJ whole genome shotgun (WGS) entry which is preliminary data.</text>
</comment>
<feature type="domain" description="Major facilitator superfamily associated" evidence="8">
    <location>
        <begin position="2"/>
        <end position="402"/>
    </location>
</feature>
<dbReference type="InterPro" id="IPR024989">
    <property type="entry name" value="MFS_assoc_dom"/>
</dbReference>
<dbReference type="InterPro" id="IPR036259">
    <property type="entry name" value="MFS_trans_sf"/>
</dbReference>
<evidence type="ECO:0000256" key="7">
    <source>
        <dbReference type="SAM" id="Phobius"/>
    </source>
</evidence>
<accession>A0AAW1RFU2</accession>
<feature type="transmembrane region" description="Helical" evidence="7">
    <location>
        <begin position="307"/>
        <end position="326"/>
    </location>
</feature>
<feature type="transmembrane region" description="Helical" evidence="7">
    <location>
        <begin position="123"/>
        <end position="144"/>
    </location>
</feature>